<keyword evidence="2" id="KW-1185">Reference proteome</keyword>
<proteinExistence type="predicted"/>
<gene>
    <name evidence="1" type="ORF">SAMN04488564_11720</name>
</gene>
<reference evidence="2" key="1">
    <citation type="submission" date="2016-10" db="EMBL/GenBank/DDBJ databases">
        <authorList>
            <person name="Varghese N."/>
            <person name="Submissions S."/>
        </authorList>
    </citation>
    <scope>NUCLEOTIDE SEQUENCE [LARGE SCALE GENOMIC DNA]</scope>
    <source>
        <strain evidence="2">DSM 44232</strain>
    </source>
</reference>
<name>A0A1I6FGM2_9PSEU</name>
<organism evidence="1 2">
    <name type="scientific">Lentzea waywayandensis</name>
    <dbReference type="NCBI Taxonomy" id="84724"/>
    <lineage>
        <taxon>Bacteria</taxon>
        <taxon>Bacillati</taxon>
        <taxon>Actinomycetota</taxon>
        <taxon>Actinomycetes</taxon>
        <taxon>Pseudonocardiales</taxon>
        <taxon>Pseudonocardiaceae</taxon>
        <taxon>Lentzea</taxon>
    </lineage>
</organism>
<evidence type="ECO:0000313" key="1">
    <source>
        <dbReference type="EMBL" id="SFR29096.1"/>
    </source>
</evidence>
<dbReference type="AlphaFoldDB" id="A0A1I6FGM2"/>
<dbReference type="EMBL" id="FOYL01000017">
    <property type="protein sequence ID" value="SFR29096.1"/>
    <property type="molecule type" value="Genomic_DNA"/>
</dbReference>
<protein>
    <submittedName>
        <fullName evidence="1">Uncharacterized protein</fullName>
    </submittedName>
</protein>
<sequence>MDPADVNTLDQLAGALGQLRSEKKLSLRDLTNAARLPAHTGRQPVLSRSTASDLAAWDRACAGFEPRRRH</sequence>
<accession>A0A1I6FGM2</accession>
<dbReference type="Proteomes" id="UP000198583">
    <property type="component" value="Unassembled WGS sequence"/>
</dbReference>
<evidence type="ECO:0000313" key="2">
    <source>
        <dbReference type="Proteomes" id="UP000198583"/>
    </source>
</evidence>